<sequence>MILTAQQHQQIKDYIFDAPKYIETYNEVYDHVVNALEDKDEAYSIELVAKIINDDFGSFNEIKQQEELYQKQINKKQAKLFLNELINSFKWPGLLSNIANLILCVFIYWGSTRLTFNTKPIMGAIFICFILVTLFMYTKIWISKRKNKKYSIFDNALGSLSSFGLFVSVFTFYWFVSKDSLISLGEHNKVIILLILYFFCSFYVRSFRKFYNQKIKILIAYR</sequence>
<keyword evidence="3" id="KW-1185">Reference proteome</keyword>
<evidence type="ECO:0000313" key="2">
    <source>
        <dbReference type="EMBL" id="MFD2584546.1"/>
    </source>
</evidence>
<organism evidence="2 3">
    <name type="scientific">Pedobacter vanadiisoli</name>
    <dbReference type="NCBI Taxonomy" id="1761975"/>
    <lineage>
        <taxon>Bacteria</taxon>
        <taxon>Pseudomonadati</taxon>
        <taxon>Bacteroidota</taxon>
        <taxon>Sphingobacteriia</taxon>
        <taxon>Sphingobacteriales</taxon>
        <taxon>Sphingobacteriaceae</taxon>
        <taxon>Pedobacter</taxon>
    </lineage>
</organism>
<feature type="transmembrane region" description="Helical" evidence="1">
    <location>
        <begin position="121"/>
        <end position="140"/>
    </location>
</feature>
<dbReference type="RefSeq" id="WP_379081718.1">
    <property type="nucleotide sequence ID" value="NZ_JBHULL010000038.1"/>
</dbReference>
<evidence type="ECO:0000256" key="1">
    <source>
        <dbReference type="SAM" id="Phobius"/>
    </source>
</evidence>
<accession>A0ABW5MNU2</accession>
<keyword evidence="1" id="KW-1133">Transmembrane helix</keyword>
<comment type="caution">
    <text evidence="2">The sequence shown here is derived from an EMBL/GenBank/DDBJ whole genome shotgun (WGS) entry which is preliminary data.</text>
</comment>
<proteinExistence type="predicted"/>
<keyword evidence="1" id="KW-0472">Membrane</keyword>
<protein>
    <submittedName>
        <fullName evidence="2">Uncharacterized protein</fullName>
    </submittedName>
</protein>
<dbReference type="EMBL" id="JBHULL010000038">
    <property type="protein sequence ID" value="MFD2584546.1"/>
    <property type="molecule type" value="Genomic_DNA"/>
</dbReference>
<feature type="transmembrane region" description="Helical" evidence="1">
    <location>
        <begin position="152"/>
        <end position="175"/>
    </location>
</feature>
<keyword evidence="1" id="KW-0812">Transmembrane</keyword>
<feature type="transmembrane region" description="Helical" evidence="1">
    <location>
        <begin position="187"/>
        <end position="204"/>
    </location>
</feature>
<name>A0ABW5MNU2_9SPHI</name>
<feature type="transmembrane region" description="Helical" evidence="1">
    <location>
        <begin position="89"/>
        <end position="109"/>
    </location>
</feature>
<dbReference type="Proteomes" id="UP001597461">
    <property type="component" value="Unassembled WGS sequence"/>
</dbReference>
<gene>
    <name evidence="2" type="ORF">ACFSR6_18760</name>
</gene>
<evidence type="ECO:0000313" key="3">
    <source>
        <dbReference type="Proteomes" id="UP001597461"/>
    </source>
</evidence>
<reference evidence="3" key="1">
    <citation type="journal article" date="2019" name="Int. J. Syst. Evol. Microbiol.">
        <title>The Global Catalogue of Microorganisms (GCM) 10K type strain sequencing project: providing services to taxonomists for standard genome sequencing and annotation.</title>
        <authorList>
            <consortium name="The Broad Institute Genomics Platform"/>
            <consortium name="The Broad Institute Genome Sequencing Center for Infectious Disease"/>
            <person name="Wu L."/>
            <person name="Ma J."/>
        </authorList>
    </citation>
    <scope>NUCLEOTIDE SEQUENCE [LARGE SCALE GENOMIC DNA]</scope>
    <source>
        <strain evidence="3">KCTC 42866</strain>
    </source>
</reference>